<keyword evidence="3 4" id="KW-0975">Bacterial flagellum</keyword>
<evidence type="ECO:0000313" key="7">
    <source>
        <dbReference type="EMBL" id="KTC80217.1"/>
    </source>
</evidence>
<feature type="domain" description="Flagellar hook protein FlgE D2" evidence="6">
    <location>
        <begin position="136"/>
        <end position="232"/>
    </location>
</feature>
<evidence type="ECO:0000256" key="2">
    <source>
        <dbReference type="ARBA" id="ARBA00009677"/>
    </source>
</evidence>
<dbReference type="InterPro" id="IPR011491">
    <property type="entry name" value="FlgE_D2"/>
</dbReference>
<evidence type="ECO:0000256" key="5">
    <source>
        <dbReference type="SAM" id="SignalP"/>
    </source>
</evidence>
<comment type="subcellular location">
    <subcellularLocation>
        <location evidence="1 4">Bacterial flagellum basal body</location>
    </subcellularLocation>
</comment>
<dbReference type="RefSeq" id="WP_058387945.1">
    <property type="nucleotide sequence ID" value="NZ_LNXW01000013.1"/>
</dbReference>
<comment type="caution">
    <text evidence="7">The sequence shown here is derived from an EMBL/GenBank/DDBJ whole genome shotgun (WGS) entry which is preliminary data.</text>
</comment>
<dbReference type="Pfam" id="PF07559">
    <property type="entry name" value="FlgE_D2"/>
    <property type="match status" value="1"/>
</dbReference>
<dbReference type="InterPro" id="IPR037058">
    <property type="entry name" value="Falgellar_hook_FlgE_sf"/>
</dbReference>
<dbReference type="InterPro" id="IPR037925">
    <property type="entry name" value="FlgE/F/G-like"/>
</dbReference>
<dbReference type="AlphaFoldDB" id="A0A0W0SAS0"/>
<evidence type="ECO:0000256" key="4">
    <source>
        <dbReference type="RuleBase" id="RU362116"/>
    </source>
</evidence>
<evidence type="ECO:0000259" key="6">
    <source>
        <dbReference type="Pfam" id="PF07559"/>
    </source>
</evidence>
<accession>A0A0W0SAS0</accession>
<dbReference type="SUPFAM" id="SSF117143">
    <property type="entry name" value="Flagellar hook protein flgE"/>
    <property type="match status" value="1"/>
</dbReference>
<dbReference type="InterPro" id="IPR020013">
    <property type="entry name" value="Flagellar_FlgE/F/G"/>
</dbReference>
<dbReference type="GO" id="GO:0071978">
    <property type="term" value="P:bacterial-type flagellum-dependent swarming motility"/>
    <property type="evidence" value="ECO:0007669"/>
    <property type="project" value="TreeGrafter"/>
</dbReference>
<keyword evidence="5" id="KW-0732">Signal</keyword>
<feature type="chain" id="PRO_5006911768" evidence="5">
    <location>
        <begin position="21"/>
        <end position="316"/>
    </location>
</feature>
<dbReference type="PANTHER" id="PTHR30435">
    <property type="entry name" value="FLAGELLAR PROTEIN"/>
    <property type="match status" value="1"/>
</dbReference>
<evidence type="ECO:0000256" key="1">
    <source>
        <dbReference type="ARBA" id="ARBA00004117"/>
    </source>
</evidence>
<protein>
    <submittedName>
        <fullName evidence="7">Flagellar hook protein FlgE</fullName>
    </submittedName>
</protein>
<evidence type="ECO:0000256" key="3">
    <source>
        <dbReference type="ARBA" id="ARBA00023143"/>
    </source>
</evidence>
<organism evidence="7 8">
    <name type="scientific">Legionella cherrii</name>
    <dbReference type="NCBI Taxonomy" id="28084"/>
    <lineage>
        <taxon>Bacteria</taxon>
        <taxon>Pseudomonadati</taxon>
        <taxon>Pseudomonadota</taxon>
        <taxon>Gammaproteobacteria</taxon>
        <taxon>Legionellales</taxon>
        <taxon>Legionellaceae</taxon>
        <taxon>Legionella</taxon>
    </lineage>
</organism>
<dbReference type="GO" id="GO:0009425">
    <property type="term" value="C:bacterial-type flagellum basal body"/>
    <property type="evidence" value="ECO:0007669"/>
    <property type="project" value="UniProtKB-SubCell"/>
</dbReference>
<dbReference type="Gene3D" id="2.60.98.20">
    <property type="entry name" value="Flagellar hook protein FlgE"/>
    <property type="match status" value="1"/>
</dbReference>
<dbReference type="PANTHER" id="PTHR30435:SF31">
    <property type="entry name" value="FLAGELLAR BASAL-BODY ROD PROTEIN FLGG"/>
    <property type="match status" value="1"/>
</dbReference>
<proteinExistence type="inferred from homology"/>
<keyword evidence="7" id="KW-0966">Cell projection</keyword>
<reference evidence="7 8" key="1">
    <citation type="submission" date="2015-11" db="EMBL/GenBank/DDBJ databases">
        <title>Genomic analysis of 38 Legionella species identifies large and diverse effector repertoires.</title>
        <authorList>
            <person name="Burstein D."/>
            <person name="Amaro F."/>
            <person name="Zusman T."/>
            <person name="Lifshitz Z."/>
            <person name="Cohen O."/>
            <person name="Gilbert J.A."/>
            <person name="Pupko T."/>
            <person name="Shuman H.A."/>
            <person name="Segal G."/>
        </authorList>
    </citation>
    <scope>NUCLEOTIDE SEQUENCE [LARGE SCALE GENOMIC DNA]</scope>
    <source>
        <strain evidence="7 8">ORW</strain>
    </source>
</reference>
<evidence type="ECO:0000313" key="8">
    <source>
        <dbReference type="Proteomes" id="UP000054921"/>
    </source>
</evidence>
<feature type="signal peptide" evidence="5">
    <location>
        <begin position="1"/>
        <end position="20"/>
    </location>
</feature>
<sequence>MTLKSILFSAALILSSQAHADNLFKLTQKPLTINQCPITATGNAFDLALLNPGYFVVSSGKKNSELLFTRFGRLYLDADDYLRTEWGDYLLGITKKSAPKHLNKIKIPTKNLAPKATSKIKMGANLPAMAIEGDSYVASSILFDSLSNTDELTVKLTKTGVGMWKAEVFVGKVMLDEGTLRFNANGALTKQEGLHHVQWPTDSGIQQFNIDFKESTQYAIPFSLFFMHQDGYGVGLFTTAMVTINGEIDLLYSNGQSKLLKNQIAVALFTNPSYLENVISHLYRPTEKSGLPRLYWKNSEHAVLSGYLEEEPCIAH</sequence>
<dbReference type="PATRIC" id="fig|28084.5.peg.2427"/>
<dbReference type="Proteomes" id="UP000054921">
    <property type="component" value="Unassembled WGS sequence"/>
</dbReference>
<comment type="similarity">
    <text evidence="2 4">Belongs to the flagella basal body rod proteins family.</text>
</comment>
<dbReference type="EMBL" id="LNXW01000013">
    <property type="protein sequence ID" value="KTC80217.1"/>
    <property type="molecule type" value="Genomic_DNA"/>
</dbReference>
<keyword evidence="7" id="KW-0282">Flagellum</keyword>
<name>A0A0W0SAS0_9GAMM</name>
<keyword evidence="7" id="KW-0969">Cilium</keyword>
<gene>
    <name evidence="7" type="primary">flgE_2</name>
    <name evidence="7" type="ORF">Lche_2237</name>
</gene>
<dbReference type="NCBIfam" id="TIGR03506">
    <property type="entry name" value="FlgEFG_subfam"/>
    <property type="match status" value="1"/>
</dbReference>
<dbReference type="STRING" id="28084.Lche_2237"/>